<evidence type="ECO:0000313" key="2">
    <source>
        <dbReference type="EMBL" id="GBP73700.1"/>
    </source>
</evidence>
<gene>
    <name evidence="2" type="ORF">EVAR_51613_1</name>
</gene>
<organism evidence="2 3">
    <name type="scientific">Eumeta variegata</name>
    <name type="common">Bagworm moth</name>
    <name type="synonym">Eumeta japonica</name>
    <dbReference type="NCBI Taxonomy" id="151549"/>
    <lineage>
        <taxon>Eukaryota</taxon>
        <taxon>Metazoa</taxon>
        <taxon>Ecdysozoa</taxon>
        <taxon>Arthropoda</taxon>
        <taxon>Hexapoda</taxon>
        <taxon>Insecta</taxon>
        <taxon>Pterygota</taxon>
        <taxon>Neoptera</taxon>
        <taxon>Endopterygota</taxon>
        <taxon>Lepidoptera</taxon>
        <taxon>Glossata</taxon>
        <taxon>Ditrysia</taxon>
        <taxon>Tineoidea</taxon>
        <taxon>Psychidae</taxon>
        <taxon>Oiketicinae</taxon>
        <taxon>Eumeta</taxon>
    </lineage>
</organism>
<accession>A0A4C1YF91</accession>
<dbReference type="EMBL" id="BGZK01001183">
    <property type="protein sequence ID" value="GBP73700.1"/>
    <property type="molecule type" value="Genomic_DNA"/>
</dbReference>
<sequence length="79" mass="8802">MSDEPEARMWEDETGHRFGAMDHEPYFEAAFVTEQLDRAPLLSETAIASVVPSDRAPYSVPEHVTNSNSAPLSSYAIFK</sequence>
<dbReference type="Proteomes" id="UP000299102">
    <property type="component" value="Unassembled WGS sequence"/>
</dbReference>
<evidence type="ECO:0000256" key="1">
    <source>
        <dbReference type="SAM" id="MobiDB-lite"/>
    </source>
</evidence>
<dbReference type="OrthoDB" id="9944568at2759"/>
<proteinExistence type="predicted"/>
<dbReference type="AlphaFoldDB" id="A0A4C1YF91"/>
<keyword evidence="3" id="KW-1185">Reference proteome</keyword>
<name>A0A4C1YF91_EUMVA</name>
<comment type="caution">
    <text evidence="2">The sequence shown here is derived from an EMBL/GenBank/DDBJ whole genome shotgun (WGS) entry which is preliminary data.</text>
</comment>
<evidence type="ECO:0000313" key="3">
    <source>
        <dbReference type="Proteomes" id="UP000299102"/>
    </source>
</evidence>
<protein>
    <submittedName>
        <fullName evidence="2">Uncharacterized protein</fullName>
    </submittedName>
</protein>
<feature type="region of interest" description="Disordered" evidence="1">
    <location>
        <begin position="57"/>
        <end position="79"/>
    </location>
</feature>
<reference evidence="2 3" key="1">
    <citation type="journal article" date="2019" name="Commun. Biol.">
        <title>The bagworm genome reveals a unique fibroin gene that provides high tensile strength.</title>
        <authorList>
            <person name="Kono N."/>
            <person name="Nakamura H."/>
            <person name="Ohtoshi R."/>
            <person name="Tomita M."/>
            <person name="Numata K."/>
            <person name="Arakawa K."/>
        </authorList>
    </citation>
    <scope>NUCLEOTIDE SEQUENCE [LARGE SCALE GENOMIC DNA]</scope>
</reference>